<dbReference type="GO" id="GO:0004113">
    <property type="term" value="F:2',3'-cyclic-nucleotide 3'-phosphodiesterase activity"/>
    <property type="evidence" value="ECO:0007669"/>
    <property type="project" value="InterPro"/>
</dbReference>
<dbReference type="PANTHER" id="PTHR35561:SF1">
    <property type="entry name" value="RNA 2',3'-CYCLIC PHOSPHODIESTERASE"/>
    <property type="match status" value="1"/>
</dbReference>
<evidence type="ECO:0000259" key="3">
    <source>
        <dbReference type="Pfam" id="PF02834"/>
    </source>
</evidence>
<keyword evidence="1 2" id="KW-0378">Hydrolase</keyword>
<name>A0A2S3X6L3_PSEPU</name>
<evidence type="ECO:0000256" key="1">
    <source>
        <dbReference type="ARBA" id="ARBA00022801"/>
    </source>
</evidence>
<dbReference type="SUPFAM" id="SSF55144">
    <property type="entry name" value="LigT-like"/>
    <property type="match status" value="1"/>
</dbReference>
<accession>A0A2S3X6L3</accession>
<feature type="domain" description="Phosphoesterase HXTX" evidence="3">
    <location>
        <begin position="100"/>
        <end position="170"/>
    </location>
</feature>
<dbReference type="RefSeq" id="WP_103447985.1">
    <property type="nucleotide sequence ID" value="NZ_MINH01000019.1"/>
</dbReference>
<dbReference type="NCBIfam" id="TIGR02258">
    <property type="entry name" value="2_5_ligase"/>
    <property type="match status" value="1"/>
</dbReference>
<dbReference type="InterPro" id="IPR014051">
    <property type="entry name" value="Phosphoesterase_HXTX"/>
</dbReference>
<dbReference type="PANTHER" id="PTHR35561">
    <property type="entry name" value="RNA 2',3'-CYCLIC PHOSPHODIESTERASE"/>
    <property type="match status" value="1"/>
</dbReference>
<protein>
    <recommendedName>
        <fullName evidence="2">RNA 2',3'-cyclic phosphodiesterase</fullName>
        <shortName evidence="2">RNA 2',3'-CPDase</shortName>
        <ecNumber evidence="2">3.1.4.58</ecNumber>
    </recommendedName>
</protein>
<feature type="active site" description="Proton donor" evidence="2">
    <location>
        <position position="50"/>
    </location>
</feature>
<feature type="active site" description="Proton acceptor" evidence="2">
    <location>
        <position position="134"/>
    </location>
</feature>
<gene>
    <name evidence="4" type="ORF">BGP84_16355</name>
</gene>
<evidence type="ECO:0000256" key="2">
    <source>
        <dbReference type="HAMAP-Rule" id="MF_01940"/>
    </source>
</evidence>
<dbReference type="Gene3D" id="3.90.1140.10">
    <property type="entry name" value="Cyclic phosphodiesterase"/>
    <property type="match status" value="1"/>
</dbReference>
<dbReference type="GO" id="GO:0008664">
    <property type="term" value="F:RNA 2',3'-cyclic 3'-phosphodiesterase activity"/>
    <property type="evidence" value="ECO:0007669"/>
    <property type="project" value="UniProtKB-EC"/>
</dbReference>
<dbReference type="EMBL" id="MINH01000019">
    <property type="protein sequence ID" value="POG11230.1"/>
    <property type="molecule type" value="Genomic_DNA"/>
</dbReference>
<dbReference type="Pfam" id="PF02834">
    <property type="entry name" value="LigT_PEase"/>
    <property type="match status" value="2"/>
</dbReference>
<proteinExistence type="inferred from homology"/>
<comment type="catalytic activity">
    <reaction evidence="2">
        <text>a 3'-end 2',3'-cyclophospho-ribonucleotide-RNA + H2O = a 3'-end 2'-phospho-ribonucleotide-RNA + H(+)</text>
        <dbReference type="Rhea" id="RHEA:11828"/>
        <dbReference type="Rhea" id="RHEA-COMP:10464"/>
        <dbReference type="Rhea" id="RHEA-COMP:17353"/>
        <dbReference type="ChEBI" id="CHEBI:15377"/>
        <dbReference type="ChEBI" id="CHEBI:15378"/>
        <dbReference type="ChEBI" id="CHEBI:83064"/>
        <dbReference type="ChEBI" id="CHEBI:173113"/>
        <dbReference type="EC" id="3.1.4.58"/>
    </reaction>
</comment>
<dbReference type="EC" id="3.1.4.58" evidence="2"/>
<keyword evidence="4" id="KW-0436">Ligase</keyword>
<dbReference type="InterPro" id="IPR009097">
    <property type="entry name" value="Cyclic_Pdiesterase"/>
</dbReference>
<comment type="caution">
    <text evidence="4">The sequence shown here is derived from an EMBL/GenBank/DDBJ whole genome shotgun (WGS) entry which is preliminary data.</text>
</comment>
<comment type="similarity">
    <text evidence="2">Belongs to the 2H phosphoesterase superfamily. ThpR family.</text>
</comment>
<dbReference type="GO" id="GO:0016874">
    <property type="term" value="F:ligase activity"/>
    <property type="evidence" value="ECO:0007669"/>
    <property type="project" value="UniProtKB-KW"/>
</dbReference>
<dbReference type="Proteomes" id="UP000237230">
    <property type="component" value="Unassembled WGS sequence"/>
</dbReference>
<reference evidence="4 5" key="2">
    <citation type="submission" date="2018-03" db="EMBL/GenBank/DDBJ databases">
        <title>Draft genome of Pseudomonas putida strain KH-21-114.</title>
        <authorList>
            <person name="Yoshizawa S."/>
            <person name="Khan N.H."/>
            <person name="Nishimura M."/>
            <person name="Chiura H.X."/>
            <person name="Ogura Y."/>
            <person name="Hayashi T."/>
            <person name="Kogure K."/>
        </authorList>
    </citation>
    <scope>NUCLEOTIDE SEQUENCE [LARGE SCALE GENOMIC DNA]</scope>
    <source>
        <strain evidence="4 5">KH-21-114</strain>
    </source>
</reference>
<sequence>MIQDIRPSGTPFKRLFFALPVSDAQRRAISQWRRGLNLRSGKPVPSENFHLTLLFLGDVDAAQVPAICAAVDNLVRPGAPLRLLLDQLKTWQRANVLVLEPQDTPAALRQLIYGLQQALLPMGFEEQAREYRPHLTLSRDFRGQAPEAAVAPEFHLSARHFTLYESRKGRYWPLAQWPLTD</sequence>
<feature type="short sequence motif" description="HXTX 1" evidence="2">
    <location>
        <begin position="50"/>
        <end position="53"/>
    </location>
</feature>
<dbReference type="HAMAP" id="MF_01940">
    <property type="entry name" value="RNA_CPDase"/>
    <property type="match status" value="1"/>
</dbReference>
<evidence type="ECO:0000313" key="4">
    <source>
        <dbReference type="EMBL" id="POG11230.1"/>
    </source>
</evidence>
<dbReference type="AlphaFoldDB" id="A0A2S3X6L3"/>
<feature type="short sequence motif" description="HXTX 2" evidence="2">
    <location>
        <begin position="134"/>
        <end position="137"/>
    </location>
</feature>
<evidence type="ECO:0000313" key="5">
    <source>
        <dbReference type="Proteomes" id="UP000237230"/>
    </source>
</evidence>
<comment type="function">
    <text evidence="2">Hydrolyzes RNA 2',3'-cyclic phosphodiester to an RNA 2'-phosphomonoester.</text>
</comment>
<reference evidence="4 5" key="1">
    <citation type="submission" date="2016-08" db="EMBL/GenBank/DDBJ databases">
        <authorList>
            <person name="Seilhamer J.J."/>
        </authorList>
    </citation>
    <scope>NUCLEOTIDE SEQUENCE [LARGE SCALE GENOMIC DNA]</scope>
    <source>
        <strain evidence="4 5">KH-21-114</strain>
    </source>
</reference>
<dbReference type="InterPro" id="IPR004175">
    <property type="entry name" value="RNA_CPDase"/>
</dbReference>
<feature type="domain" description="Phosphoesterase HXTX" evidence="3">
    <location>
        <begin position="20"/>
        <end position="97"/>
    </location>
</feature>
<dbReference type="OrthoDB" id="7061261at2"/>
<organism evidence="4 5">
    <name type="scientific">Pseudomonas putida</name>
    <name type="common">Arthrobacter siderocapsulatus</name>
    <dbReference type="NCBI Taxonomy" id="303"/>
    <lineage>
        <taxon>Bacteria</taxon>
        <taxon>Pseudomonadati</taxon>
        <taxon>Pseudomonadota</taxon>
        <taxon>Gammaproteobacteria</taxon>
        <taxon>Pseudomonadales</taxon>
        <taxon>Pseudomonadaceae</taxon>
        <taxon>Pseudomonas</taxon>
    </lineage>
</organism>